<dbReference type="FunFam" id="2.10.25.10:FF:001129">
    <property type="entry name" value="Predicted protein"/>
    <property type="match status" value="1"/>
</dbReference>
<dbReference type="CDD" id="cd00054">
    <property type="entry name" value="EGF_CA"/>
    <property type="match status" value="1"/>
</dbReference>
<dbReference type="Proteomes" id="UP000504628">
    <property type="component" value="Chromosome 5"/>
</dbReference>
<dbReference type="GO" id="GO:0005576">
    <property type="term" value="C:extracellular region"/>
    <property type="evidence" value="ECO:0007669"/>
    <property type="project" value="UniProtKB-SubCell"/>
</dbReference>
<keyword evidence="2" id="KW-0964">Secreted</keyword>
<reference evidence="12" key="1">
    <citation type="submission" date="2025-08" db="UniProtKB">
        <authorList>
            <consortium name="RefSeq"/>
        </authorList>
    </citation>
    <scope>IDENTIFICATION</scope>
    <source>
        <tissue evidence="12">Muscle</tissue>
    </source>
</reference>
<gene>
    <name evidence="12" type="primary">LOC118500489</name>
</gene>
<dbReference type="SMART" id="SM00181">
    <property type="entry name" value="EGF"/>
    <property type="match status" value="6"/>
</dbReference>
<feature type="domain" description="EGF-like" evidence="9">
    <location>
        <begin position="197"/>
        <end position="237"/>
    </location>
</feature>
<dbReference type="InterPro" id="IPR026823">
    <property type="entry name" value="cEGF"/>
</dbReference>
<dbReference type="InterPro" id="IPR000152">
    <property type="entry name" value="EGF-type_Asp/Asn_hydroxyl_site"/>
</dbReference>
<evidence type="ECO:0000256" key="4">
    <source>
        <dbReference type="ARBA" id="ARBA00022729"/>
    </source>
</evidence>
<evidence type="ECO:0000256" key="8">
    <source>
        <dbReference type="PROSITE-ProRule" id="PRU00076"/>
    </source>
</evidence>
<dbReference type="RefSeq" id="XP_035880997.1">
    <property type="nucleotide sequence ID" value="XM_036025104.1"/>
</dbReference>
<dbReference type="Pfam" id="PF12662">
    <property type="entry name" value="cEGF"/>
    <property type="match status" value="1"/>
</dbReference>
<dbReference type="Pfam" id="PF14670">
    <property type="entry name" value="FXa_inhibition"/>
    <property type="match status" value="1"/>
</dbReference>
<dbReference type="PROSITE" id="PS01187">
    <property type="entry name" value="EGF_CA"/>
    <property type="match status" value="2"/>
</dbReference>
<dbReference type="InParanoid" id="A0A7E6DPZ8"/>
<evidence type="ECO:0000256" key="7">
    <source>
        <dbReference type="ARBA" id="ARBA00023180"/>
    </source>
</evidence>
<dbReference type="InterPro" id="IPR009030">
    <property type="entry name" value="Growth_fac_rcpt_cys_sf"/>
</dbReference>
<evidence type="ECO:0000256" key="3">
    <source>
        <dbReference type="ARBA" id="ARBA00022536"/>
    </source>
</evidence>
<comment type="subcellular location">
    <subcellularLocation>
        <location evidence="1">Secreted</location>
    </subcellularLocation>
</comment>
<organism evidence="11 12">
    <name type="scientific">Phyllostomus discolor</name>
    <name type="common">pale spear-nosed bat</name>
    <dbReference type="NCBI Taxonomy" id="89673"/>
    <lineage>
        <taxon>Eukaryota</taxon>
        <taxon>Metazoa</taxon>
        <taxon>Chordata</taxon>
        <taxon>Craniata</taxon>
        <taxon>Vertebrata</taxon>
        <taxon>Euteleostomi</taxon>
        <taxon>Mammalia</taxon>
        <taxon>Eutheria</taxon>
        <taxon>Laurasiatheria</taxon>
        <taxon>Chiroptera</taxon>
        <taxon>Yangochiroptera</taxon>
        <taxon>Phyllostomidae</taxon>
        <taxon>Phyllostominae</taxon>
        <taxon>Phyllostomus</taxon>
    </lineage>
</organism>
<evidence type="ECO:0000313" key="12">
    <source>
        <dbReference type="RefSeq" id="XP_035880997.1"/>
    </source>
</evidence>
<protein>
    <submittedName>
        <fullName evidence="12">Multiple epidermal growth factor-like domains protein 6</fullName>
    </submittedName>
</protein>
<dbReference type="FunFam" id="2.10.25.10:FF:000306">
    <property type="entry name" value="Multiple epidermal growth factor-like domains 6"/>
    <property type="match status" value="1"/>
</dbReference>
<feature type="domain" description="EMI" evidence="10">
    <location>
        <begin position="39"/>
        <end position="120"/>
    </location>
</feature>
<evidence type="ECO:0000256" key="2">
    <source>
        <dbReference type="ARBA" id="ARBA00022525"/>
    </source>
</evidence>
<dbReference type="Gene3D" id="2.10.25.10">
    <property type="entry name" value="Laminin"/>
    <property type="match status" value="6"/>
</dbReference>
<sequence length="381" mass="40876">MLVLVEATAAGRAVALALVLLLPAVPAGAGALLRLQPSMPHVCAEQELTLVGRRQPCVRAFSRTVPVWKPGCGRQPWCVSQERRTSYYTSYRQVYAAETRTVLRCCPGWSQQPGAQGCLAAECRAGLCFNGGSCEPGSARPCRCPPGFQGPRCQHDVNECAAGNGGCEGHCCNTVGGFYCRCPPGRQLHGDGKTCRDVDECQMHNGGCHHRCVNTPGSYVCECRPGFRLHADGRTCLAVPSCAVGNGDCQHSCVQLTVTQHRCQCRPEFQLQEDGRRCVRRNPCSDRNGGCMHTCQALRGLATARCHAGYRLAGRPQGPAKVGRRIPRESLAASRCPGPYVDECVVGLARCAHGCLNTQGSFKCVCHAGYELGADGQQCLP</sequence>
<dbReference type="PROSITE" id="PS01186">
    <property type="entry name" value="EGF_2"/>
    <property type="match status" value="3"/>
</dbReference>
<dbReference type="InterPro" id="IPR001881">
    <property type="entry name" value="EGF-like_Ca-bd_dom"/>
</dbReference>
<evidence type="ECO:0000259" key="9">
    <source>
        <dbReference type="PROSITE" id="PS50026"/>
    </source>
</evidence>
<evidence type="ECO:0000256" key="1">
    <source>
        <dbReference type="ARBA" id="ARBA00004613"/>
    </source>
</evidence>
<dbReference type="GeneID" id="118500489"/>
<evidence type="ECO:0000313" key="11">
    <source>
        <dbReference type="Proteomes" id="UP000504628"/>
    </source>
</evidence>
<comment type="caution">
    <text evidence="8">Lacks conserved residue(s) required for the propagation of feature annotation.</text>
</comment>
<name>A0A7E6DPZ8_9CHIR</name>
<feature type="disulfide bond" evidence="8">
    <location>
        <begin position="144"/>
        <end position="153"/>
    </location>
</feature>
<dbReference type="Pfam" id="PF07546">
    <property type="entry name" value="EMI"/>
    <property type="match status" value="1"/>
</dbReference>
<evidence type="ECO:0000259" key="10">
    <source>
        <dbReference type="PROSITE" id="PS51041"/>
    </source>
</evidence>
<dbReference type="PROSITE" id="PS51041">
    <property type="entry name" value="EMI"/>
    <property type="match status" value="1"/>
</dbReference>
<dbReference type="KEGG" id="pdic:118500489"/>
<dbReference type="InterPro" id="IPR011489">
    <property type="entry name" value="EMI_domain"/>
</dbReference>
<dbReference type="InterPro" id="IPR018097">
    <property type="entry name" value="EGF_Ca-bd_CS"/>
</dbReference>
<dbReference type="SUPFAM" id="SSF57184">
    <property type="entry name" value="Growth factor receptor domain"/>
    <property type="match status" value="2"/>
</dbReference>
<dbReference type="PROSITE" id="PS50026">
    <property type="entry name" value="EGF_3"/>
    <property type="match status" value="2"/>
</dbReference>
<evidence type="ECO:0000256" key="6">
    <source>
        <dbReference type="ARBA" id="ARBA00023157"/>
    </source>
</evidence>
<feature type="domain" description="EGF-like" evidence="9">
    <location>
        <begin position="119"/>
        <end position="154"/>
    </location>
</feature>
<proteinExistence type="predicted"/>
<keyword evidence="6 8" id="KW-1015">Disulfide bond</keyword>
<keyword evidence="11" id="KW-1185">Reference proteome</keyword>
<dbReference type="PROSITE" id="PS00022">
    <property type="entry name" value="EGF_1"/>
    <property type="match status" value="1"/>
</dbReference>
<dbReference type="InterPro" id="IPR052080">
    <property type="entry name" value="vWF_C/EGF_Fibrillin"/>
</dbReference>
<dbReference type="PANTHER" id="PTHR47333:SF4">
    <property type="entry name" value="EGF-LIKE DOMAIN-CONTAINING PROTEIN"/>
    <property type="match status" value="1"/>
</dbReference>
<keyword evidence="5" id="KW-0677">Repeat</keyword>
<dbReference type="PROSITE" id="PS00010">
    <property type="entry name" value="ASX_HYDROXYL"/>
    <property type="match status" value="1"/>
</dbReference>
<dbReference type="GO" id="GO:0005509">
    <property type="term" value="F:calcium ion binding"/>
    <property type="evidence" value="ECO:0007669"/>
    <property type="project" value="InterPro"/>
</dbReference>
<dbReference type="SMART" id="SM00179">
    <property type="entry name" value="EGF_CA"/>
    <property type="match status" value="4"/>
</dbReference>
<accession>A0A7E6DPZ8</accession>
<dbReference type="AlphaFoldDB" id="A0A7E6DPZ8"/>
<dbReference type="Pfam" id="PF07645">
    <property type="entry name" value="EGF_CA"/>
    <property type="match status" value="1"/>
</dbReference>
<keyword evidence="7" id="KW-0325">Glycoprotein</keyword>
<dbReference type="FunFam" id="2.10.25.10:FF:000010">
    <property type="entry name" value="Pro-epidermal growth factor"/>
    <property type="match status" value="1"/>
</dbReference>
<keyword evidence="3 8" id="KW-0245">EGF-like domain</keyword>
<dbReference type="PANTHER" id="PTHR47333">
    <property type="entry name" value="VON WILLEBRAND FACTOR C AND EGF DOMAIN-CONTAINING PROTEIN"/>
    <property type="match status" value="1"/>
</dbReference>
<evidence type="ECO:0000256" key="5">
    <source>
        <dbReference type="ARBA" id="ARBA00022737"/>
    </source>
</evidence>
<dbReference type="OrthoDB" id="409374at2759"/>
<dbReference type="InterPro" id="IPR000742">
    <property type="entry name" value="EGF"/>
</dbReference>
<keyword evidence="4" id="KW-0732">Signal</keyword>
<dbReference type="InterPro" id="IPR049883">
    <property type="entry name" value="NOTCH1_EGF-like"/>
</dbReference>